<dbReference type="InterPro" id="IPR017039">
    <property type="entry name" value="Virul_fac_BrkB"/>
</dbReference>
<dbReference type="InterPro" id="IPR036388">
    <property type="entry name" value="WH-like_DNA-bd_sf"/>
</dbReference>
<dbReference type="InterPro" id="IPR036390">
    <property type="entry name" value="WH_DNA-bd_sf"/>
</dbReference>
<evidence type="ECO:0000313" key="7">
    <source>
        <dbReference type="EMBL" id="AGA33846.1"/>
    </source>
</evidence>
<organism evidence="7 8">
    <name type="scientific">Thioalkalivibrio nitratireducens (strain DSM 14787 / UNIQEM 213 / ALEN2)</name>
    <dbReference type="NCBI Taxonomy" id="1255043"/>
    <lineage>
        <taxon>Bacteria</taxon>
        <taxon>Pseudomonadati</taxon>
        <taxon>Pseudomonadota</taxon>
        <taxon>Gammaproteobacteria</taxon>
        <taxon>Chromatiales</taxon>
        <taxon>Ectothiorhodospiraceae</taxon>
        <taxon>Thioalkalivibrio</taxon>
    </lineage>
</organism>
<dbReference type="Pfam" id="PF03631">
    <property type="entry name" value="Virul_fac_BrkB"/>
    <property type="match status" value="1"/>
</dbReference>
<dbReference type="KEGG" id="tni:TVNIR_2190"/>
<comment type="subcellular location">
    <subcellularLocation>
        <location evidence="1">Cell membrane</location>
        <topology evidence="1">Multi-pass membrane protein</topology>
    </subcellularLocation>
</comment>
<evidence type="ECO:0000313" key="8">
    <source>
        <dbReference type="Proteomes" id="UP000010809"/>
    </source>
</evidence>
<feature type="transmembrane region" description="Helical" evidence="6">
    <location>
        <begin position="167"/>
        <end position="186"/>
    </location>
</feature>
<dbReference type="Proteomes" id="UP000010809">
    <property type="component" value="Chromosome"/>
</dbReference>
<evidence type="ECO:0000256" key="5">
    <source>
        <dbReference type="ARBA" id="ARBA00023136"/>
    </source>
</evidence>
<evidence type="ECO:0000256" key="1">
    <source>
        <dbReference type="ARBA" id="ARBA00004651"/>
    </source>
</evidence>
<keyword evidence="5 6" id="KW-0472">Membrane</keyword>
<evidence type="ECO:0000256" key="3">
    <source>
        <dbReference type="ARBA" id="ARBA00022692"/>
    </source>
</evidence>
<dbReference type="HOGENOM" id="CLU_032288_2_0_6"/>
<feature type="transmembrane region" description="Helical" evidence="6">
    <location>
        <begin position="275"/>
        <end position="302"/>
    </location>
</feature>
<dbReference type="AlphaFoldDB" id="L0DZM9"/>
<dbReference type="STRING" id="1255043.TVNIR_2190"/>
<dbReference type="EMBL" id="CP003989">
    <property type="protein sequence ID" value="AGA33846.1"/>
    <property type="molecule type" value="Genomic_DNA"/>
</dbReference>
<feature type="transmembrane region" description="Helical" evidence="6">
    <location>
        <begin position="237"/>
        <end position="263"/>
    </location>
</feature>
<feature type="transmembrane region" description="Helical" evidence="6">
    <location>
        <begin position="206"/>
        <end position="230"/>
    </location>
</feature>
<evidence type="ECO:0000256" key="6">
    <source>
        <dbReference type="SAM" id="Phobius"/>
    </source>
</evidence>
<accession>L0DZM9</accession>
<dbReference type="Gene3D" id="1.10.10.10">
    <property type="entry name" value="Winged helix-like DNA-binding domain superfamily/Winged helix DNA-binding domain"/>
    <property type="match status" value="1"/>
</dbReference>
<dbReference type="SUPFAM" id="SSF46785">
    <property type="entry name" value="Winged helix' DNA-binding domain"/>
    <property type="match status" value="1"/>
</dbReference>
<keyword evidence="8" id="KW-1185">Reference proteome</keyword>
<name>L0DZM9_THIND</name>
<feature type="transmembrane region" description="Helical" evidence="6">
    <location>
        <begin position="122"/>
        <end position="141"/>
    </location>
</feature>
<protein>
    <submittedName>
        <fullName evidence="7">Ribonuclease BN</fullName>
    </submittedName>
</protein>
<evidence type="ECO:0000256" key="4">
    <source>
        <dbReference type="ARBA" id="ARBA00022989"/>
    </source>
</evidence>
<reference evidence="7" key="1">
    <citation type="submission" date="2015-12" db="EMBL/GenBank/DDBJ databases">
        <authorList>
            <person name="Tikhonova T.V."/>
            <person name="Pavlov A.R."/>
            <person name="Beletsky A.V."/>
            <person name="Mardanov A.V."/>
            <person name="Sorokin D.Y."/>
            <person name="Ravin N.V."/>
            <person name="Popov V.O."/>
        </authorList>
    </citation>
    <scope>NUCLEOTIDE SEQUENCE</scope>
    <source>
        <strain evidence="7">DSM 14787</strain>
    </source>
</reference>
<proteinExistence type="predicted"/>
<dbReference type="PANTHER" id="PTHR30213">
    <property type="entry name" value="INNER MEMBRANE PROTEIN YHJD"/>
    <property type="match status" value="1"/>
</dbReference>
<keyword evidence="3 6" id="KW-0812">Transmembrane</keyword>
<sequence>MSPERGAAGSLAQWRGKADYLLNRADLAALPRVQALLVGILRGLGGIIREATEGQLTLRAMSLVYTTLLSVVPLLALSFSVLKAFGAHNAVEPLMLGLLEPLGEQGVEITENVLSFVDNMRVGVLGFIGLIFLVYTVIALVQKIELAFNSIWHIEGTRSLSQRFSNYLSVIMIGPLLVVSALGVTATVMSSTLMQRITAVEPIGSLFVAASNLLPFALIVAAFTFIYVFVPNTRVRLVPAIIGAVVAGLLWQGAGWGFAALVAGSTRYDAIYSGFAIMIMLLIWLYLAWLILLIGSNIAFYIQHPEYMRVRGAGMRVSAAMRERLGLHLMAEVGARFLSGEKAPALDEVAYRLQVPSRALAGIARVLTRAGLLVVTGDDDPRYLPGRDLAEIQVNQILTALREGEDTERYLRLAGIPAVEDVVARVERSRVQALESATLRDLLTQPQDTAAARPAP</sequence>
<feature type="transmembrane region" description="Helical" evidence="6">
    <location>
        <begin position="63"/>
        <end position="85"/>
    </location>
</feature>
<keyword evidence="2" id="KW-1003">Cell membrane</keyword>
<dbReference type="RefSeq" id="WP_015258969.1">
    <property type="nucleotide sequence ID" value="NC_019902.2"/>
</dbReference>
<dbReference type="eggNOG" id="COG1295">
    <property type="taxonomic scope" value="Bacteria"/>
</dbReference>
<dbReference type="eggNOG" id="COG1959">
    <property type="taxonomic scope" value="Bacteria"/>
</dbReference>
<dbReference type="GO" id="GO:0005886">
    <property type="term" value="C:plasma membrane"/>
    <property type="evidence" value="ECO:0007669"/>
    <property type="project" value="UniProtKB-SubCell"/>
</dbReference>
<dbReference type="PANTHER" id="PTHR30213:SF0">
    <property type="entry name" value="UPF0761 MEMBRANE PROTEIN YIHY"/>
    <property type="match status" value="1"/>
</dbReference>
<keyword evidence="4 6" id="KW-1133">Transmembrane helix</keyword>
<dbReference type="PATRIC" id="fig|1255043.3.peg.2209"/>
<evidence type="ECO:0000256" key="2">
    <source>
        <dbReference type="ARBA" id="ARBA00022475"/>
    </source>
</evidence>
<gene>
    <name evidence="7" type="primary">rbn [C]</name>
    <name evidence="7" type="ordered locus">TVNIR_2190</name>
</gene>
<dbReference type="OrthoDB" id="9808671at2"/>
<dbReference type="NCBIfam" id="TIGR00765">
    <property type="entry name" value="yihY_not_rbn"/>
    <property type="match status" value="1"/>
</dbReference>